<evidence type="ECO:0000259" key="5">
    <source>
        <dbReference type="PROSITE" id="PS50893"/>
    </source>
</evidence>
<keyword evidence="3" id="KW-0547">Nucleotide-binding</keyword>
<keyword evidence="4 6" id="KW-0067">ATP-binding</keyword>
<comment type="caution">
    <text evidence="6">The sequence shown here is derived from an EMBL/GenBank/DDBJ whole genome shotgun (WGS) entry which is preliminary data.</text>
</comment>
<reference evidence="6 7" key="1">
    <citation type="submission" date="2019-11" db="EMBL/GenBank/DDBJ databases">
        <title>Draft Genome Sequence of Plant Growth-Promoting Rhizosphere-Associated Bacteria.</title>
        <authorList>
            <person name="Vasilyev I.Y."/>
            <person name="Radchenko V."/>
            <person name="Ilnitskaya E.V."/>
        </authorList>
    </citation>
    <scope>NUCLEOTIDE SEQUENCE [LARGE SCALE GENOMIC DNA]</scope>
    <source>
        <strain evidence="6 7">VRA_MhP_f</strain>
    </source>
</reference>
<comment type="similarity">
    <text evidence="1">Belongs to the ABC transporter superfamily. Drug exporter-2 (TC 3.A.1.117) family.</text>
</comment>
<dbReference type="GO" id="GO:0005524">
    <property type="term" value="F:ATP binding"/>
    <property type="evidence" value="ECO:0007669"/>
    <property type="project" value="UniProtKB-KW"/>
</dbReference>
<proteinExistence type="inferred from homology"/>
<evidence type="ECO:0000256" key="1">
    <source>
        <dbReference type="ARBA" id="ARBA00006526"/>
    </source>
</evidence>
<dbReference type="SMART" id="SM00382">
    <property type="entry name" value="AAA"/>
    <property type="match status" value="1"/>
</dbReference>
<evidence type="ECO:0000313" key="7">
    <source>
        <dbReference type="Proteomes" id="UP000461948"/>
    </source>
</evidence>
<dbReference type="InterPro" id="IPR027417">
    <property type="entry name" value="P-loop_NTPase"/>
</dbReference>
<dbReference type="EMBL" id="WKLC01000006">
    <property type="protein sequence ID" value="MSE13713.1"/>
    <property type="molecule type" value="Genomic_DNA"/>
</dbReference>
<evidence type="ECO:0000256" key="3">
    <source>
        <dbReference type="ARBA" id="ARBA00022741"/>
    </source>
</evidence>
<evidence type="ECO:0000313" key="6">
    <source>
        <dbReference type="EMBL" id="MSE13713.1"/>
    </source>
</evidence>
<dbReference type="SUPFAM" id="SSF52540">
    <property type="entry name" value="P-loop containing nucleoside triphosphate hydrolases"/>
    <property type="match status" value="1"/>
</dbReference>
<dbReference type="Pfam" id="PF00005">
    <property type="entry name" value="ABC_tran"/>
    <property type="match status" value="1"/>
</dbReference>
<evidence type="ECO:0000256" key="4">
    <source>
        <dbReference type="ARBA" id="ARBA00022840"/>
    </source>
</evidence>
<dbReference type="PANTHER" id="PTHR42794:SF2">
    <property type="entry name" value="ABC TRANSPORTER ATP-BINDING PROTEIN"/>
    <property type="match status" value="1"/>
</dbReference>
<dbReference type="CDD" id="cd03214">
    <property type="entry name" value="ABC_Iron-Siderophores_B12_Hemin"/>
    <property type="match status" value="1"/>
</dbReference>
<keyword evidence="2" id="KW-0813">Transport</keyword>
<dbReference type="PANTHER" id="PTHR42794">
    <property type="entry name" value="HEMIN IMPORT ATP-BINDING PROTEIN HMUV"/>
    <property type="match status" value="1"/>
</dbReference>
<protein>
    <submittedName>
        <fullName evidence="6">ATP-binding cassette domain-containing protein</fullName>
    </submittedName>
</protein>
<accession>A0A7X2STT2</accession>
<evidence type="ECO:0000256" key="2">
    <source>
        <dbReference type="ARBA" id="ARBA00022448"/>
    </source>
</evidence>
<dbReference type="AlphaFoldDB" id="A0A7X2STT2"/>
<feature type="domain" description="ABC transporter" evidence="5">
    <location>
        <begin position="3"/>
        <end position="235"/>
    </location>
</feature>
<dbReference type="InterPro" id="IPR003593">
    <property type="entry name" value="AAA+_ATPase"/>
</dbReference>
<name>A0A7X2STT2_ENTAG</name>
<dbReference type="Gene3D" id="3.40.50.300">
    <property type="entry name" value="P-loop containing nucleotide triphosphate hydrolases"/>
    <property type="match status" value="1"/>
</dbReference>
<organism evidence="6 7">
    <name type="scientific">Enterobacter agglomerans</name>
    <name type="common">Erwinia herbicola</name>
    <name type="synonym">Pantoea agglomerans</name>
    <dbReference type="NCBI Taxonomy" id="549"/>
    <lineage>
        <taxon>Bacteria</taxon>
        <taxon>Pseudomonadati</taxon>
        <taxon>Pseudomonadota</taxon>
        <taxon>Gammaproteobacteria</taxon>
        <taxon>Enterobacterales</taxon>
        <taxon>Erwiniaceae</taxon>
        <taxon>Pantoea</taxon>
        <taxon>Pantoea agglomerans group</taxon>
    </lineage>
</organism>
<dbReference type="Proteomes" id="UP000461948">
    <property type="component" value="Unassembled WGS sequence"/>
</dbReference>
<sequence length="251" mass="27545">MKMTVDRLSVKLQDHNILNDVCFEVGPGETLGLLGPNGSGKSTLIRALAGLISSARPHVELNGLTLQDTSRQRLARRVAFVPQHARADAELSVMEIVCLGRTPHRGAFSCWSRADQDAVQEAMALMQLEALAGRAWHRLSGGERQRCQIARALAQKPDVLLLDEPTNHLDIQYQLELMRLITALPVTVIVALHDLNLAANYCQQLVILKEGRLVAAGTPPRVLTAGLIQSTWRVDALINRSEKGTINILYA</sequence>
<dbReference type="InterPro" id="IPR003439">
    <property type="entry name" value="ABC_transporter-like_ATP-bd"/>
</dbReference>
<dbReference type="GO" id="GO:0016887">
    <property type="term" value="F:ATP hydrolysis activity"/>
    <property type="evidence" value="ECO:0007669"/>
    <property type="project" value="InterPro"/>
</dbReference>
<dbReference type="FunFam" id="3.40.50.300:FF:000134">
    <property type="entry name" value="Iron-enterobactin ABC transporter ATP-binding protein"/>
    <property type="match status" value="1"/>
</dbReference>
<gene>
    <name evidence="6" type="ORF">GKC49_00615</name>
</gene>
<dbReference type="PROSITE" id="PS50893">
    <property type="entry name" value="ABC_TRANSPORTER_2"/>
    <property type="match status" value="1"/>
</dbReference>